<proteinExistence type="predicted"/>
<evidence type="ECO:0008006" key="4">
    <source>
        <dbReference type="Google" id="ProtNLM"/>
    </source>
</evidence>
<name>A0A9N9LJ16_9HELO</name>
<accession>A0A9N9LJ16</accession>
<dbReference type="InterPro" id="IPR034444">
    <property type="entry name" value="Nuo17.8"/>
</dbReference>
<dbReference type="Proteomes" id="UP000701801">
    <property type="component" value="Unassembled WGS sequence"/>
</dbReference>
<sequence length="186" mass="20561">MLALRQKAFQASGRLPLAAVQARRQYSSPPAKDDHHGEHSDHGHRDHGHHHAEPQPESLGTGFFLVLATIPLSLGVYAASRPDKDGNMAGFSKFIDGYSYYQEKWKARNTLHTAAIEQAAFNRNLLHGQKGTTHVDLRFPEVFNTGSPWNVVAGQGPRNMDAVVAHYTKINADEASRRANAMAEKQ</sequence>
<dbReference type="PANTHER" id="PTHR42100">
    <property type="entry name" value="OXIDOREDUCTASE 178 KDA SUBUNIT, PUTATIVE (AFU_ORTHOLOGUE AFUA_8G04320)-RELATED"/>
    <property type="match status" value="1"/>
</dbReference>
<reference evidence="2" key="1">
    <citation type="submission" date="2021-07" db="EMBL/GenBank/DDBJ databases">
        <authorList>
            <person name="Durling M."/>
        </authorList>
    </citation>
    <scope>NUCLEOTIDE SEQUENCE</scope>
</reference>
<dbReference type="GO" id="GO:0005739">
    <property type="term" value="C:mitochondrion"/>
    <property type="evidence" value="ECO:0007669"/>
    <property type="project" value="InterPro"/>
</dbReference>
<dbReference type="EMBL" id="CAJVRM010000173">
    <property type="protein sequence ID" value="CAG8976355.1"/>
    <property type="molecule type" value="Genomic_DNA"/>
</dbReference>
<organism evidence="2 3">
    <name type="scientific">Hymenoscyphus albidus</name>
    <dbReference type="NCBI Taxonomy" id="595503"/>
    <lineage>
        <taxon>Eukaryota</taxon>
        <taxon>Fungi</taxon>
        <taxon>Dikarya</taxon>
        <taxon>Ascomycota</taxon>
        <taxon>Pezizomycotina</taxon>
        <taxon>Leotiomycetes</taxon>
        <taxon>Helotiales</taxon>
        <taxon>Helotiaceae</taxon>
        <taxon>Hymenoscyphus</taxon>
    </lineage>
</organism>
<dbReference type="OrthoDB" id="2120038at2759"/>
<keyword evidence="3" id="KW-1185">Reference proteome</keyword>
<evidence type="ECO:0000313" key="2">
    <source>
        <dbReference type="EMBL" id="CAG8976355.1"/>
    </source>
</evidence>
<evidence type="ECO:0000313" key="3">
    <source>
        <dbReference type="Proteomes" id="UP000701801"/>
    </source>
</evidence>
<evidence type="ECO:0000256" key="1">
    <source>
        <dbReference type="SAM" id="MobiDB-lite"/>
    </source>
</evidence>
<dbReference type="PANTHER" id="PTHR42100:SF1">
    <property type="entry name" value="OXIDOREDUCTASE 178 KDA SUBUNIT, PUTATIVE (AFU_ORTHOLOGUE AFUA_8G04320)-RELATED"/>
    <property type="match status" value="1"/>
</dbReference>
<feature type="region of interest" description="Disordered" evidence="1">
    <location>
        <begin position="21"/>
        <end position="55"/>
    </location>
</feature>
<feature type="compositionally biased region" description="Basic and acidic residues" evidence="1">
    <location>
        <begin position="31"/>
        <end position="44"/>
    </location>
</feature>
<gene>
    <name evidence="2" type="ORF">HYALB_00006127</name>
</gene>
<comment type="caution">
    <text evidence="2">The sequence shown here is derived from an EMBL/GenBank/DDBJ whole genome shotgun (WGS) entry which is preliminary data.</text>
</comment>
<dbReference type="AlphaFoldDB" id="A0A9N9LJ16"/>
<protein>
    <recommendedName>
        <fullName evidence="4">NADH-ubiquinone oxidoreductase 17.8 kDa subunit</fullName>
    </recommendedName>
</protein>